<protein>
    <submittedName>
        <fullName evidence="1">Uncharacterized protein</fullName>
    </submittedName>
</protein>
<dbReference type="EMBL" id="BPLR01008994">
    <property type="protein sequence ID" value="GIY28844.1"/>
    <property type="molecule type" value="Genomic_DNA"/>
</dbReference>
<reference evidence="1 2" key="1">
    <citation type="submission" date="2021-06" db="EMBL/GenBank/DDBJ databases">
        <title>Caerostris extrusa draft genome.</title>
        <authorList>
            <person name="Kono N."/>
            <person name="Arakawa K."/>
        </authorList>
    </citation>
    <scope>NUCLEOTIDE SEQUENCE [LARGE SCALE GENOMIC DNA]</scope>
</reference>
<dbReference type="AlphaFoldDB" id="A0AAV4S654"/>
<evidence type="ECO:0000313" key="2">
    <source>
        <dbReference type="Proteomes" id="UP001054945"/>
    </source>
</evidence>
<accession>A0AAV4S654</accession>
<organism evidence="1 2">
    <name type="scientific">Caerostris extrusa</name>
    <name type="common">Bark spider</name>
    <name type="synonym">Caerostris bankana</name>
    <dbReference type="NCBI Taxonomy" id="172846"/>
    <lineage>
        <taxon>Eukaryota</taxon>
        <taxon>Metazoa</taxon>
        <taxon>Ecdysozoa</taxon>
        <taxon>Arthropoda</taxon>
        <taxon>Chelicerata</taxon>
        <taxon>Arachnida</taxon>
        <taxon>Araneae</taxon>
        <taxon>Araneomorphae</taxon>
        <taxon>Entelegynae</taxon>
        <taxon>Araneoidea</taxon>
        <taxon>Araneidae</taxon>
        <taxon>Caerostris</taxon>
    </lineage>
</organism>
<keyword evidence="2" id="KW-1185">Reference proteome</keyword>
<proteinExistence type="predicted"/>
<evidence type="ECO:0000313" key="1">
    <source>
        <dbReference type="EMBL" id="GIY28844.1"/>
    </source>
</evidence>
<gene>
    <name evidence="1" type="ORF">CEXT_397911</name>
</gene>
<name>A0AAV4S654_CAEEX</name>
<comment type="caution">
    <text evidence="1">The sequence shown here is derived from an EMBL/GenBank/DDBJ whole genome shotgun (WGS) entry which is preliminary data.</text>
</comment>
<sequence length="92" mass="10178">MKTLSGHRPPHSAPIWKIISQLKLAWVEPIRAVKSNGASDRQVPRSLCSAGGYAQEIRAFLFGIDSGSTMRVDEFVSESLEGQRNYDRCTAV</sequence>
<dbReference type="Proteomes" id="UP001054945">
    <property type="component" value="Unassembled WGS sequence"/>
</dbReference>